<dbReference type="Pfam" id="PF00172">
    <property type="entry name" value="Zn_clus"/>
    <property type="match status" value="1"/>
</dbReference>
<evidence type="ECO:0000256" key="2">
    <source>
        <dbReference type="ARBA" id="ARBA00022723"/>
    </source>
</evidence>
<dbReference type="GO" id="GO:0034599">
    <property type="term" value="P:cellular response to oxidative stress"/>
    <property type="evidence" value="ECO:0007669"/>
    <property type="project" value="EnsemblFungi"/>
</dbReference>
<name>A0A1G4JI92_9SACH</name>
<evidence type="ECO:0000256" key="7">
    <source>
        <dbReference type="ARBA" id="ARBA00023242"/>
    </source>
</evidence>
<keyword evidence="8" id="KW-0175">Coiled coil</keyword>
<dbReference type="CDD" id="cd12148">
    <property type="entry name" value="fungal_TF_MHR"/>
    <property type="match status" value="1"/>
</dbReference>
<dbReference type="PROSITE" id="PS50048">
    <property type="entry name" value="ZN2_CY6_FUNGAL_2"/>
    <property type="match status" value="1"/>
</dbReference>
<evidence type="ECO:0000256" key="1">
    <source>
        <dbReference type="ARBA" id="ARBA00004123"/>
    </source>
</evidence>
<dbReference type="AlphaFoldDB" id="A0A1G4JI92"/>
<keyword evidence="2" id="KW-0479">Metal-binding</keyword>
<proteinExistence type="predicted"/>
<feature type="domain" description="Zn(2)-C6 fungal-type" evidence="10">
    <location>
        <begin position="76"/>
        <end position="106"/>
    </location>
</feature>
<evidence type="ECO:0000256" key="9">
    <source>
        <dbReference type="SAM" id="MobiDB-lite"/>
    </source>
</evidence>
<dbReference type="SMART" id="SM00066">
    <property type="entry name" value="GAL4"/>
    <property type="match status" value="1"/>
</dbReference>
<evidence type="ECO:0000259" key="10">
    <source>
        <dbReference type="PROSITE" id="PS50048"/>
    </source>
</evidence>
<dbReference type="Pfam" id="PF04082">
    <property type="entry name" value="Fungal_trans"/>
    <property type="match status" value="1"/>
</dbReference>
<keyword evidence="3" id="KW-0862">Zinc</keyword>
<dbReference type="InterPro" id="IPR052202">
    <property type="entry name" value="Yeast_MetPath_Reg"/>
</dbReference>
<protein>
    <submittedName>
        <fullName evidence="11">LADA_0F01552g1_1</fullName>
    </submittedName>
</protein>
<dbReference type="PANTHER" id="PTHR47782">
    <property type="entry name" value="ZN(II)2CYS6 TRANSCRIPTION FACTOR (EUROFUNG)-RELATED"/>
    <property type="match status" value="1"/>
</dbReference>
<dbReference type="CDD" id="cd00067">
    <property type="entry name" value="GAL4"/>
    <property type="match status" value="1"/>
</dbReference>
<comment type="subcellular location">
    <subcellularLocation>
        <location evidence="1">Nucleus</location>
    </subcellularLocation>
</comment>
<dbReference type="EMBL" id="LT598458">
    <property type="protein sequence ID" value="SCU90060.1"/>
    <property type="molecule type" value="Genomic_DNA"/>
</dbReference>
<keyword evidence="4" id="KW-0805">Transcription regulation</keyword>
<dbReference type="InterPro" id="IPR001138">
    <property type="entry name" value="Zn2Cys6_DnaBD"/>
</dbReference>
<evidence type="ECO:0000256" key="4">
    <source>
        <dbReference type="ARBA" id="ARBA00023015"/>
    </source>
</evidence>
<dbReference type="PANTHER" id="PTHR47782:SF7">
    <property type="entry name" value="PROTEIN STB5"/>
    <property type="match status" value="1"/>
</dbReference>
<dbReference type="Proteomes" id="UP000190274">
    <property type="component" value="Chromosome F"/>
</dbReference>
<dbReference type="SUPFAM" id="SSF57701">
    <property type="entry name" value="Zn2/Cys6 DNA-binding domain"/>
    <property type="match status" value="1"/>
</dbReference>
<dbReference type="OrthoDB" id="189997at2759"/>
<keyword evidence="5" id="KW-0238">DNA-binding</keyword>
<gene>
    <name evidence="11" type="ORF">LADA_0F01552G</name>
</gene>
<evidence type="ECO:0000313" key="11">
    <source>
        <dbReference type="EMBL" id="SCU90060.1"/>
    </source>
</evidence>
<dbReference type="InterPro" id="IPR036864">
    <property type="entry name" value="Zn2-C6_fun-type_DNA-bd_sf"/>
</dbReference>
<keyword evidence="12" id="KW-1185">Reference proteome</keyword>
<evidence type="ECO:0000256" key="8">
    <source>
        <dbReference type="SAM" id="Coils"/>
    </source>
</evidence>
<feature type="region of interest" description="Disordered" evidence="9">
    <location>
        <begin position="113"/>
        <end position="181"/>
    </location>
</feature>
<dbReference type="STRING" id="1266660.A0A1G4JI92"/>
<organism evidence="11 12">
    <name type="scientific">Lachancea dasiensis</name>
    <dbReference type="NCBI Taxonomy" id="1072105"/>
    <lineage>
        <taxon>Eukaryota</taxon>
        <taxon>Fungi</taxon>
        <taxon>Dikarya</taxon>
        <taxon>Ascomycota</taxon>
        <taxon>Saccharomycotina</taxon>
        <taxon>Saccharomycetes</taxon>
        <taxon>Saccharomycetales</taxon>
        <taxon>Saccharomycetaceae</taxon>
        <taxon>Lachancea</taxon>
    </lineage>
</organism>
<dbReference type="GO" id="GO:0043565">
    <property type="term" value="F:sequence-specific DNA binding"/>
    <property type="evidence" value="ECO:0007669"/>
    <property type="project" value="TreeGrafter"/>
</dbReference>
<dbReference type="GO" id="GO:0045944">
    <property type="term" value="P:positive regulation of transcription by RNA polymerase II"/>
    <property type="evidence" value="ECO:0007669"/>
    <property type="project" value="TreeGrafter"/>
</dbReference>
<dbReference type="SMART" id="SM00906">
    <property type="entry name" value="Fungal_trans"/>
    <property type="match status" value="1"/>
</dbReference>
<evidence type="ECO:0000256" key="3">
    <source>
        <dbReference type="ARBA" id="ARBA00022833"/>
    </source>
</evidence>
<sequence>MARPNLSLRTRLYATLANQYNYVLSSSCLDQETTGIGKSGRWDDRTLRRFRSSMELMSIATDAKGAPERASCEPYSCARCRKLKKRCSKEAPVCVNCLKAGERCVYPGRAPRRSKRELEMERNRATSVSSGELVTKRSRVSYDQQSLATPKDELVRSSSYAEALPESTAESGPPSRPPSVLSMLHSAVEPAATLAGDSPPKQFHQDGLLLHEMHQKESVPIRASSLQIENVAAVFKGGRHSSVVQSDGTTKHFERPLYDRFIAAYFKHNHRSYPVLNKIEFLNRVSKIRDFDEMEGNFEDTFIFEVYMVMAIGCTTLQRAGILHNDEQDLSEHFSYLAMKKFCPVMHLQNVETITCLLLLGIYSFFEPQGVSSWTISGIVMRLTIGLGLHRALTTRKIQYMSLIDVEMRYRAFWSFYSFERLVSTSLGRISAIDDDDISVPLPHALFAEEAEDIEVTKMMIALRRIGGIIYKRVHSVAAGKQKLSASGKQEVIDDLRNQIDALYEKERAKIREANTLPSNSKGNSCISFHTSDIWLAMRYAQLQIMLYRPSALIPKPPIESLSILGDFCLQALKHTYSLYKKKLQPLNWITLLRTLTICNTMLYCLCQWSIDLIECKIEIQQCVEILQHFGEKWVFAAKCADVFQTISNAILDISLSNGQVPNMDNLTRELFGASNEYQDILDENNVDISWVDDIV</sequence>
<evidence type="ECO:0000256" key="5">
    <source>
        <dbReference type="ARBA" id="ARBA00023125"/>
    </source>
</evidence>
<dbReference type="PROSITE" id="PS00463">
    <property type="entry name" value="ZN2_CY6_FUNGAL_1"/>
    <property type="match status" value="1"/>
</dbReference>
<dbReference type="GO" id="GO:0006368">
    <property type="term" value="P:transcription elongation by RNA polymerase II"/>
    <property type="evidence" value="ECO:0007669"/>
    <property type="project" value="EnsemblFungi"/>
</dbReference>
<dbReference type="PROSITE" id="PS51257">
    <property type="entry name" value="PROKAR_LIPOPROTEIN"/>
    <property type="match status" value="1"/>
</dbReference>
<dbReference type="GO" id="GO:0008270">
    <property type="term" value="F:zinc ion binding"/>
    <property type="evidence" value="ECO:0007669"/>
    <property type="project" value="InterPro"/>
</dbReference>
<feature type="coiled-coil region" evidence="8">
    <location>
        <begin position="486"/>
        <end position="513"/>
    </location>
</feature>
<reference evidence="11 12" key="1">
    <citation type="submission" date="2016-03" db="EMBL/GenBank/DDBJ databases">
        <authorList>
            <person name="Devillers H."/>
        </authorList>
    </citation>
    <scope>NUCLEOTIDE SEQUENCE [LARGE SCALE GENOMIC DNA]</scope>
    <source>
        <strain evidence="11">CBS 10888</strain>
    </source>
</reference>
<keyword evidence="7" id="KW-0539">Nucleus</keyword>
<keyword evidence="6" id="KW-0804">Transcription</keyword>
<evidence type="ECO:0000256" key="6">
    <source>
        <dbReference type="ARBA" id="ARBA00023163"/>
    </source>
</evidence>
<dbReference type="Gene3D" id="4.10.240.10">
    <property type="entry name" value="Zn(2)-C6 fungal-type DNA-binding domain"/>
    <property type="match status" value="1"/>
</dbReference>
<evidence type="ECO:0000313" key="12">
    <source>
        <dbReference type="Proteomes" id="UP000190274"/>
    </source>
</evidence>
<dbReference type="GO" id="GO:0005634">
    <property type="term" value="C:nucleus"/>
    <property type="evidence" value="ECO:0007669"/>
    <property type="project" value="UniProtKB-SubCell"/>
</dbReference>
<dbReference type="InterPro" id="IPR007219">
    <property type="entry name" value="XnlR_reg_dom"/>
</dbReference>
<dbReference type="GO" id="GO:0000981">
    <property type="term" value="F:DNA-binding transcription factor activity, RNA polymerase II-specific"/>
    <property type="evidence" value="ECO:0007669"/>
    <property type="project" value="InterPro"/>
</dbReference>
<accession>A0A1G4JI92</accession>